<keyword evidence="3" id="KW-0645">Protease</keyword>
<evidence type="ECO:0000256" key="7">
    <source>
        <dbReference type="ARBA" id="ARBA00022989"/>
    </source>
</evidence>
<dbReference type="GO" id="GO:0071586">
    <property type="term" value="P:CAAX-box protein processing"/>
    <property type="evidence" value="ECO:0007669"/>
    <property type="project" value="InterPro"/>
</dbReference>
<dbReference type="STRING" id="670386.D3BEV6"/>
<dbReference type="Proteomes" id="UP000001396">
    <property type="component" value="Unassembled WGS sequence"/>
</dbReference>
<comment type="similarity">
    <text evidence="2">Belongs to the peptidase U48 family.</text>
</comment>
<feature type="domain" description="CAAX prenyl protease 2/Lysostaphin resistance protein A-like" evidence="12">
    <location>
        <begin position="38"/>
        <end position="87"/>
    </location>
</feature>
<dbReference type="GO" id="GO:0004222">
    <property type="term" value="F:metalloendopeptidase activity"/>
    <property type="evidence" value="ECO:0007669"/>
    <property type="project" value="InterPro"/>
</dbReference>
<dbReference type="AlphaFoldDB" id="D3BEV6"/>
<gene>
    <name evidence="13" type="ORF">PPL_07272</name>
</gene>
<dbReference type="PANTHER" id="PTHR13046:SF0">
    <property type="entry name" value="CAAX PRENYL PROTEASE 2"/>
    <property type="match status" value="1"/>
</dbReference>
<keyword evidence="8 11" id="KW-0472">Membrane</keyword>
<keyword evidence="5" id="KW-0378">Hydrolase</keyword>
<dbReference type="PANTHER" id="PTHR13046">
    <property type="entry name" value="PROTEASE U48 CAAX PRENYL PROTEASE RCE1"/>
    <property type="match status" value="1"/>
</dbReference>
<keyword evidence="4 11" id="KW-0812">Transmembrane</keyword>
<evidence type="ECO:0000256" key="5">
    <source>
        <dbReference type="ARBA" id="ARBA00022801"/>
    </source>
</evidence>
<keyword evidence="6" id="KW-0256">Endoplasmic reticulum</keyword>
<keyword evidence="14" id="KW-1185">Reference proteome</keyword>
<dbReference type="RefSeq" id="XP_020432557.1">
    <property type="nucleotide sequence ID" value="XM_020578109.1"/>
</dbReference>
<evidence type="ECO:0000256" key="3">
    <source>
        <dbReference type="ARBA" id="ARBA00022670"/>
    </source>
</evidence>
<dbReference type="InterPro" id="IPR039731">
    <property type="entry name" value="Rce1"/>
</dbReference>
<dbReference type="InParanoid" id="D3BEV6"/>
<dbReference type="Pfam" id="PF02517">
    <property type="entry name" value="Rce1-like"/>
    <property type="match status" value="1"/>
</dbReference>
<dbReference type="InterPro" id="IPR003675">
    <property type="entry name" value="Rce1/LyrA-like_dom"/>
</dbReference>
<keyword evidence="7 11" id="KW-1133">Transmembrane helix</keyword>
<evidence type="ECO:0000313" key="13">
    <source>
        <dbReference type="EMBL" id="EFA80437.1"/>
    </source>
</evidence>
<evidence type="ECO:0000256" key="6">
    <source>
        <dbReference type="ARBA" id="ARBA00022824"/>
    </source>
</evidence>
<evidence type="ECO:0000313" key="14">
    <source>
        <dbReference type="Proteomes" id="UP000001396"/>
    </source>
</evidence>
<evidence type="ECO:0000256" key="2">
    <source>
        <dbReference type="ARBA" id="ARBA00006897"/>
    </source>
</evidence>
<reference evidence="13 14" key="1">
    <citation type="journal article" date="2011" name="Genome Res.">
        <title>Phylogeny-wide analysis of social amoeba genomes highlights ancient origins for complex intercellular communication.</title>
        <authorList>
            <person name="Heidel A.J."/>
            <person name="Lawal H.M."/>
            <person name="Felder M."/>
            <person name="Schilde C."/>
            <person name="Helps N.R."/>
            <person name="Tunggal B."/>
            <person name="Rivero F."/>
            <person name="John U."/>
            <person name="Schleicher M."/>
            <person name="Eichinger L."/>
            <person name="Platzer M."/>
            <person name="Noegel A.A."/>
            <person name="Schaap P."/>
            <person name="Gloeckner G."/>
        </authorList>
    </citation>
    <scope>NUCLEOTIDE SEQUENCE [LARGE SCALE GENOMIC DNA]</scope>
    <source>
        <strain evidence="14">ATCC 26659 / Pp 5 / PN500</strain>
    </source>
</reference>
<name>D3BEV6_HETP5</name>
<comment type="caution">
    <text evidence="13">The sequence shown here is derived from an EMBL/GenBank/DDBJ whole genome shotgun (WGS) entry which is preliminary data.</text>
</comment>
<comment type="catalytic activity">
    <reaction evidence="9">
        <text>Hydrolyzes the peptide bond -P2-(S-farnesyl or geranylgeranyl)C-P1'-P2'-P3'-COOH where P1' and P2' are amino acids with aliphatic sidechains and P3' is any C-terminal residue.</text>
        <dbReference type="EC" id="3.4.26.1"/>
    </reaction>
</comment>
<evidence type="ECO:0000256" key="9">
    <source>
        <dbReference type="ARBA" id="ARBA00047280"/>
    </source>
</evidence>
<protein>
    <recommendedName>
        <fullName evidence="10">intramembrane prenyl-peptidase Rce1</fullName>
        <ecNumber evidence="10">3.4.26.1</ecNumber>
    </recommendedName>
</protein>
<dbReference type="EMBL" id="ADBJ01000031">
    <property type="protein sequence ID" value="EFA80437.1"/>
    <property type="molecule type" value="Genomic_DNA"/>
</dbReference>
<organism evidence="13 14">
    <name type="scientific">Heterostelium pallidum (strain ATCC 26659 / Pp 5 / PN500)</name>
    <name type="common">Cellular slime mold</name>
    <name type="synonym">Polysphondylium pallidum</name>
    <dbReference type="NCBI Taxonomy" id="670386"/>
    <lineage>
        <taxon>Eukaryota</taxon>
        <taxon>Amoebozoa</taxon>
        <taxon>Evosea</taxon>
        <taxon>Eumycetozoa</taxon>
        <taxon>Dictyostelia</taxon>
        <taxon>Acytosteliales</taxon>
        <taxon>Acytosteliaceae</taxon>
        <taxon>Heterostelium</taxon>
    </lineage>
</organism>
<evidence type="ECO:0000256" key="1">
    <source>
        <dbReference type="ARBA" id="ARBA00004477"/>
    </source>
</evidence>
<dbReference type="GeneID" id="31362753"/>
<dbReference type="EC" id="3.4.26.1" evidence="10"/>
<evidence type="ECO:0000259" key="12">
    <source>
        <dbReference type="Pfam" id="PF02517"/>
    </source>
</evidence>
<evidence type="ECO:0000256" key="8">
    <source>
        <dbReference type="ARBA" id="ARBA00023136"/>
    </source>
</evidence>
<feature type="transmembrane region" description="Helical" evidence="11">
    <location>
        <begin position="61"/>
        <end position="85"/>
    </location>
</feature>
<sequence length="109" mass="12396">MILIFMTIELYPQLNGLTAIGISTLLSVLFVGGDIDLRWLRNYVIGPIVEEVVYRSSICPILYFAGFSSTNIILFSPLLFGLSHLHHIYPLRKRRSDNINRIVTSCKLI</sequence>
<dbReference type="GO" id="GO:0005789">
    <property type="term" value="C:endoplasmic reticulum membrane"/>
    <property type="evidence" value="ECO:0007669"/>
    <property type="project" value="UniProtKB-SubCell"/>
</dbReference>
<accession>D3BEV6</accession>
<proteinExistence type="inferred from homology"/>
<evidence type="ECO:0000256" key="11">
    <source>
        <dbReference type="SAM" id="Phobius"/>
    </source>
</evidence>
<evidence type="ECO:0000256" key="4">
    <source>
        <dbReference type="ARBA" id="ARBA00022692"/>
    </source>
</evidence>
<feature type="transmembrane region" description="Helical" evidence="11">
    <location>
        <begin position="12"/>
        <end position="32"/>
    </location>
</feature>
<evidence type="ECO:0000256" key="10">
    <source>
        <dbReference type="ARBA" id="ARBA00049729"/>
    </source>
</evidence>
<comment type="subcellular location">
    <subcellularLocation>
        <location evidence="1">Endoplasmic reticulum membrane</location>
        <topology evidence="1">Multi-pass membrane protein</topology>
    </subcellularLocation>
</comment>